<evidence type="ECO:0000313" key="2">
    <source>
        <dbReference type="EnsemblPlants" id="OB01G34360.1"/>
    </source>
</evidence>
<dbReference type="AlphaFoldDB" id="J3L2I0"/>
<organism evidence="2">
    <name type="scientific">Oryza brachyantha</name>
    <name type="common">malo sina</name>
    <dbReference type="NCBI Taxonomy" id="4533"/>
    <lineage>
        <taxon>Eukaryota</taxon>
        <taxon>Viridiplantae</taxon>
        <taxon>Streptophyta</taxon>
        <taxon>Embryophyta</taxon>
        <taxon>Tracheophyta</taxon>
        <taxon>Spermatophyta</taxon>
        <taxon>Magnoliopsida</taxon>
        <taxon>Liliopsida</taxon>
        <taxon>Poales</taxon>
        <taxon>Poaceae</taxon>
        <taxon>BOP clade</taxon>
        <taxon>Oryzoideae</taxon>
        <taxon>Oryzeae</taxon>
        <taxon>Oryzinae</taxon>
        <taxon>Oryza</taxon>
    </lineage>
</organism>
<accession>J3L2I0</accession>
<dbReference type="Pfam" id="PF02897">
    <property type="entry name" value="Peptidase_S9_N"/>
    <property type="match status" value="1"/>
</dbReference>
<dbReference type="HOGENOM" id="CLU_204167_0_0_1"/>
<dbReference type="SUPFAM" id="SSF50993">
    <property type="entry name" value="Peptidase/esterase 'gauge' domain"/>
    <property type="match status" value="1"/>
</dbReference>
<reference evidence="2" key="2">
    <citation type="submission" date="2013-04" db="UniProtKB">
        <authorList>
            <consortium name="EnsemblPlants"/>
        </authorList>
    </citation>
    <scope>IDENTIFICATION</scope>
</reference>
<dbReference type="InterPro" id="IPR023302">
    <property type="entry name" value="Pept_S9A_N"/>
</dbReference>
<keyword evidence="3" id="KW-1185">Reference proteome</keyword>
<dbReference type="Proteomes" id="UP000006038">
    <property type="component" value="Chromosome 1"/>
</dbReference>
<dbReference type="Gene3D" id="3.40.50.1820">
    <property type="entry name" value="alpha/beta hydrolase"/>
    <property type="match status" value="1"/>
</dbReference>
<name>J3L2I0_ORYBR</name>
<proteinExistence type="predicted"/>
<dbReference type="OMA" id="SCNATHY"/>
<evidence type="ECO:0000259" key="1">
    <source>
        <dbReference type="Pfam" id="PF02897"/>
    </source>
</evidence>
<feature type="domain" description="Peptidase S9A N-terminal" evidence="1">
    <location>
        <begin position="9"/>
        <end position="58"/>
    </location>
</feature>
<protein>
    <recommendedName>
        <fullName evidence="1">Peptidase S9A N-terminal domain-containing protein</fullName>
    </recommendedName>
</protein>
<evidence type="ECO:0000313" key="3">
    <source>
        <dbReference type="Proteomes" id="UP000006038"/>
    </source>
</evidence>
<dbReference type="EnsemblPlants" id="OB01G34360.1">
    <property type="protein sequence ID" value="OB01G34360.1"/>
    <property type="gene ID" value="OB01G34360"/>
</dbReference>
<dbReference type="Gramene" id="OB01G34360.1">
    <property type="protein sequence ID" value="OB01G34360.1"/>
    <property type="gene ID" value="OB01G34360"/>
</dbReference>
<dbReference type="eggNOG" id="KOG2237">
    <property type="taxonomic scope" value="Eukaryota"/>
</dbReference>
<reference evidence="2" key="1">
    <citation type="journal article" date="2013" name="Nat. Commun.">
        <title>Whole-genome sequencing of Oryza brachyantha reveals mechanisms underlying Oryza genome evolution.</title>
        <authorList>
            <person name="Chen J."/>
            <person name="Huang Q."/>
            <person name="Gao D."/>
            <person name="Wang J."/>
            <person name="Lang Y."/>
            <person name="Liu T."/>
            <person name="Li B."/>
            <person name="Bai Z."/>
            <person name="Luis Goicoechea J."/>
            <person name="Liang C."/>
            <person name="Chen C."/>
            <person name="Zhang W."/>
            <person name="Sun S."/>
            <person name="Liao Y."/>
            <person name="Zhang X."/>
            <person name="Yang L."/>
            <person name="Song C."/>
            <person name="Wang M."/>
            <person name="Shi J."/>
            <person name="Liu G."/>
            <person name="Liu J."/>
            <person name="Zhou H."/>
            <person name="Zhou W."/>
            <person name="Yu Q."/>
            <person name="An N."/>
            <person name="Chen Y."/>
            <person name="Cai Q."/>
            <person name="Wang B."/>
            <person name="Liu B."/>
            <person name="Min J."/>
            <person name="Huang Y."/>
            <person name="Wu H."/>
            <person name="Li Z."/>
            <person name="Zhang Y."/>
            <person name="Yin Y."/>
            <person name="Song W."/>
            <person name="Jiang J."/>
            <person name="Jackson S.A."/>
            <person name="Wing R.A."/>
            <person name="Wang J."/>
            <person name="Chen M."/>
        </authorList>
    </citation>
    <scope>NUCLEOTIDE SEQUENCE [LARGE SCALE GENOMIC DNA]</scope>
    <source>
        <strain evidence="2">cv. IRGC 101232</strain>
    </source>
</reference>
<dbReference type="InterPro" id="IPR029058">
    <property type="entry name" value="AB_hydrolase_fold"/>
</dbReference>
<dbReference type="GO" id="GO:0004252">
    <property type="term" value="F:serine-type endopeptidase activity"/>
    <property type="evidence" value="ECO:0007669"/>
    <property type="project" value="InterPro"/>
</dbReference>
<sequence length="69" mass="8026">MATPPLVPRKVPRELLQHGDIRVDNYYWLHDDFRSNPNVLAYLRDENHYTTTIISGINASCNATHYPFP</sequence>